<sequence length="421" mass="46575">MVPHLITALNGPINELEARILESMPATERWFRLEWMEHTPTFYASVDLRNAGFKLAPVDTNLFPGGFNHLTAQMLPQAVQAAMAAIEKICPEARNLLVIPETDARCSFYLESLATLARIFTQAGLNVRFGTLDTTITEPTELAMANGESLVVEPLVRKRGRLTLKGFDPCTILLNNDLSAGTPPQLMGLHEQYLLPPLHAGWTVRRKSQHFRAYEEVAKRFGKLLGMDPWLITPMSASVDLHGKKGLEALQTAADAQLTKVRRKYKEYGINEKPFVIIKSDVGSYGRGVMTVRDAKDIETLAERLPDNLGQQVIVQEGVPTHERVHEAVAEPVVYMMDRYVVGGFYRVHAQRGIDENLNAPGASYVPLAFADSPHLPRPGEKPGASAPNRFYMYGVIGRLAMLAASYELEATDPQAEAEAA</sequence>
<name>A0A4R3UI10_ROSSA</name>
<protein>
    <submittedName>
        <fullName evidence="1">Glutamate--cysteine ligase</fullName>
    </submittedName>
</protein>
<gene>
    <name evidence="1" type="ORF">EV671_104223</name>
</gene>
<dbReference type="GO" id="GO:0016874">
    <property type="term" value="F:ligase activity"/>
    <property type="evidence" value="ECO:0007669"/>
    <property type="project" value="UniProtKB-KW"/>
</dbReference>
<dbReference type="OrthoDB" id="5644489at2"/>
<dbReference type="InterPro" id="IPR011718">
    <property type="entry name" value="GshA"/>
</dbReference>
<dbReference type="InterPro" id="IPR042520">
    <property type="entry name" value="GshA_N"/>
</dbReference>
<accession>A0A4R3UI10</accession>
<proteinExistence type="predicted"/>
<dbReference type="RefSeq" id="WP_132576208.1">
    <property type="nucleotide sequence ID" value="NZ_CBCSGL010000052.1"/>
</dbReference>
<dbReference type="AlphaFoldDB" id="A0A4R3UI10"/>
<keyword evidence="1" id="KW-0436">Ligase</keyword>
<evidence type="ECO:0000313" key="1">
    <source>
        <dbReference type="EMBL" id="TCU88273.1"/>
    </source>
</evidence>
<dbReference type="SUPFAM" id="SSF56059">
    <property type="entry name" value="Glutathione synthetase ATP-binding domain-like"/>
    <property type="match status" value="1"/>
</dbReference>
<comment type="caution">
    <text evidence="1">The sequence shown here is derived from an EMBL/GenBank/DDBJ whole genome shotgun (WGS) entry which is preliminary data.</text>
</comment>
<reference evidence="1 2" key="1">
    <citation type="submission" date="2019-03" db="EMBL/GenBank/DDBJ databases">
        <title>Genomic Encyclopedia of Type Strains, Phase IV (KMG-IV): sequencing the most valuable type-strain genomes for metagenomic binning, comparative biology and taxonomic classification.</title>
        <authorList>
            <person name="Goeker M."/>
        </authorList>
    </citation>
    <scope>NUCLEOTIDE SEQUENCE [LARGE SCALE GENOMIC DNA]</scope>
    <source>
        <strain evidence="1 2">DSM 654</strain>
    </source>
</reference>
<evidence type="ECO:0000313" key="2">
    <source>
        <dbReference type="Proteomes" id="UP000295110"/>
    </source>
</evidence>
<dbReference type="Gene3D" id="3.40.50.11280">
    <property type="entry name" value="Glutamate-cysteine ligase, N-terminal domain"/>
    <property type="match status" value="1"/>
</dbReference>
<dbReference type="NCBIfam" id="TIGR02049">
    <property type="entry name" value="gshA_ferroox"/>
    <property type="match status" value="1"/>
</dbReference>
<keyword evidence="2" id="KW-1185">Reference proteome</keyword>
<dbReference type="Pfam" id="PF08886">
    <property type="entry name" value="GshA"/>
    <property type="match status" value="1"/>
</dbReference>
<dbReference type="Proteomes" id="UP000295110">
    <property type="component" value="Unassembled WGS sequence"/>
</dbReference>
<dbReference type="EMBL" id="SMBU01000042">
    <property type="protein sequence ID" value="TCU88273.1"/>
    <property type="molecule type" value="Genomic_DNA"/>
</dbReference>
<organism evidence="1 2">
    <name type="scientific">Roseateles saccharophilus</name>
    <name type="common">Pseudomonas saccharophila</name>
    <dbReference type="NCBI Taxonomy" id="304"/>
    <lineage>
        <taxon>Bacteria</taxon>
        <taxon>Pseudomonadati</taxon>
        <taxon>Pseudomonadota</taxon>
        <taxon>Betaproteobacteria</taxon>
        <taxon>Burkholderiales</taxon>
        <taxon>Sphaerotilaceae</taxon>
        <taxon>Roseateles</taxon>
    </lineage>
</organism>